<proteinExistence type="predicted"/>
<evidence type="ECO:0000313" key="2">
    <source>
        <dbReference type="EMBL" id="GGN15920.1"/>
    </source>
</evidence>
<protein>
    <submittedName>
        <fullName evidence="2">N-acetyltransferase</fullName>
    </submittedName>
</protein>
<dbReference type="Pfam" id="PF00583">
    <property type="entry name" value="Acetyltransf_1"/>
    <property type="match status" value="1"/>
</dbReference>
<comment type="caution">
    <text evidence="2">The sequence shown here is derived from an EMBL/GenBank/DDBJ whole genome shotgun (WGS) entry which is preliminary data.</text>
</comment>
<dbReference type="RefSeq" id="WP_188878163.1">
    <property type="nucleotide sequence ID" value="NZ_BMOQ01000004.1"/>
</dbReference>
<evidence type="ECO:0000313" key="3">
    <source>
        <dbReference type="Proteomes" id="UP000608850"/>
    </source>
</evidence>
<dbReference type="GO" id="GO:0016747">
    <property type="term" value="F:acyltransferase activity, transferring groups other than amino-acyl groups"/>
    <property type="evidence" value="ECO:0007669"/>
    <property type="project" value="InterPro"/>
</dbReference>
<accession>A0A830GB72</accession>
<dbReference type="EMBL" id="BMOQ01000004">
    <property type="protein sequence ID" value="GGN15920.1"/>
    <property type="molecule type" value="Genomic_DNA"/>
</dbReference>
<dbReference type="InterPro" id="IPR000182">
    <property type="entry name" value="GNAT_dom"/>
</dbReference>
<dbReference type="PROSITE" id="PS51186">
    <property type="entry name" value="GNAT"/>
    <property type="match status" value="1"/>
</dbReference>
<feature type="domain" description="N-acetyltransferase" evidence="1">
    <location>
        <begin position="11"/>
        <end position="146"/>
    </location>
</feature>
<sequence length="159" mass="18381">MSVTVEQRIVPRGSDEFLDDAWDLKERIREREGLLRQRYGFFADAYRRATVYVYVTPDEDLVGFAAARHDGYILFLAVDTDYRGEGFGERLVATVAEGSKTVSCHARVSNDAALGFYRHLGFEIVREIGNYYEDGEGAYYLRLGESERLRDRLSEYLRR</sequence>
<dbReference type="PANTHER" id="PTHR42919">
    <property type="entry name" value="N-ALPHA-ACETYLTRANSFERASE"/>
    <property type="match status" value="1"/>
</dbReference>
<dbReference type="InterPro" id="IPR051556">
    <property type="entry name" value="N-term/lysine_N-AcTrnsfr"/>
</dbReference>
<dbReference type="Gene3D" id="3.40.630.30">
    <property type="match status" value="1"/>
</dbReference>
<evidence type="ECO:0000259" key="1">
    <source>
        <dbReference type="PROSITE" id="PS51186"/>
    </source>
</evidence>
<dbReference type="Proteomes" id="UP000608850">
    <property type="component" value="Unassembled WGS sequence"/>
</dbReference>
<keyword evidence="3" id="KW-1185">Reference proteome</keyword>
<reference evidence="2 3" key="1">
    <citation type="journal article" date="2019" name="Int. J. Syst. Evol. Microbiol.">
        <title>The Global Catalogue of Microorganisms (GCM) 10K type strain sequencing project: providing services to taxonomists for standard genome sequencing and annotation.</title>
        <authorList>
            <consortium name="The Broad Institute Genomics Platform"/>
            <consortium name="The Broad Institute Genome Sequencing Center for Infectious Disease"/>
            <person name="Wu L."/>
            <person name="Ma J."/>
        </authorList>
    </citation>
    <scope>NUCLEOTIDE SEQUENCE [LARGE SCALE GENOMIC DNA]</scope>
    <source>
        <strain evidence="2 3">JCM 16331</strain>
    </source>
</reference>
<dbReference type="OrthoDB" id="110201at2157"/>
<dbReference type="InterPro" id="IPR016181">
    <property type="entry name" value="Acyl_CoA_acyltransferase"/>
</dbReference>
<name>A0A830GB72_9EURY</name>
<dbReference type="AlphaFoldDB" id="A0A830GB72"/>
<gene>
    <name evidence="2" type="ORF">GCM10009021_15500</name>
</gene>
<dbReference type="SUPFAM" id="SSF55729">
    <property type="entry name" value="Acyl-CoA N-acyltransferases (Nat)"/>
    <property type="match status" value="1"/>
</dbReference>
<organism evidence="2 3">
    <name type="scientific">Halarchaeum nitratireducens</name>
    <dbReference type="NCBI Taxonomy" id="489913"/>
    <lineage>
        <taxon>Archaea</taxon>
        <taxon>Methanobacteriati</taxon>
        <taxon>Methanobacteriota</taxon>
        <taxon>Stenosarchaea group</taxon>
        <taxon>Halobacteria</taxon>
        <taxon>Halobacteriales</taxon>
        <taxon>Halobacteriaceae</taxon>
    </lineage>
</organism>
<dbReference type="PANTHER" id="PTHR42919:SF35">
    <property type="entry name" value="N-ACETYLTRANSFERASE DOMAIN-CONTAINING PROTEIN"/>
    <property type="match status" value="1"/>
</dbReference>
<dbReference type="CDD" id="cd04301">
    <property type="entry name" value="NAT_SF"/>
    <property type="match status" value="1"/>
</dbReference>